<comment type="similarity">
    <text evidence="3 16">Belongs to the PNT beta subunit family.</text>
</comment>
<evidence type="ECO:0000256" key="1">
    <source>
        <dbReference type="ARBA" id="ARBA00003943"/>
    </source>
</evidence>
<feature type="transmembrane region" description="Helical" evidence="17">
    <location>
        <begin position="186"/>
        <end position="209"/>
    </location>
</feature>
<dbReference type="EC" id="7.1.1.1" evidence="5 16"/>
<evidence type="ECO:0000256" key="7">
    <source>
        <dbReference type="ARBA" id="ARBA00022475"/>
    </source>
</evidence>
<comment type="subcellular location">
    <subcellularLocation>
        <location evidence="2">Cell inner membrane</location>
        <topology evidence="2">Multi-pass membrane protein</topology>
    </subcellularLocation>
</comment>
<evidence type="ECO:0000256" key="11">
    <source>
        <dbReference type="ARBA" id="ARBA00022967"/>
    </source>
</evidence>
<protein>
    <recommendedName>
        <fullName evidence="6 16">NAD(P) transhydrogenase subunit beta</fullName>
        <ecNumber evidence="5 16">7.1.1.1</ecNumber>
    </recommendedName>
    <alternativeName>
        <fullName evidence="16">Nicotinamide nucleotide transhydrogenase subunit beta</fullName>
    </alternativeName>
</protein>
<keyword evidence="19" id="KW-0560">Oxidoreductase</keyword>
<evidence type="ECO:0000256" key="3">
    <source>
        <dbReference type="ARBA" id="ARBA00007919"/>
    </source>
</evidence>
<feature type="domain" description="NADP transhydrogenase beta-like" evidence="18">
    <location>
        <begin position="7"/>
        <end position="459"/>
    </location>
</feature>
<dbReference type="PATRIC" id="fig|330734.3.peg.3020"/>
<dbReference type="RefSeq" id="WP_048387203.1">
    <property type="nucleotide sequence ID" value="NZ_CP011494.1"/>
</dbReference>
<evidence type="ECO:0000256" key="14">
    <source>
        <dbReference type="ARBA" id="ARBA00023136"/>
    </source>
</evidence>
<dbReference type="PANTHER" id="PTHR44758">
    <property type="entry name" value="NAD(P) TRANSHYDROGENASE SUBUNIT BETA"/>
    <property type="match status" value="1"/>
</dbReference>
<comment type="function">
    <text evidence="1 16">The transhydrogenation between NADH and NADP is coupled to respiration and ATP hydrolysis and functions as a proton pump across the membrane.</text>
</comment>
<dbReference type="Pfam" id="PF02233">
    <property type="entry name" value="PNTB"/>
    <property type="match status" value="1"/>
</dbReference>
<accession>A0A0H4I6S8</accession>
<evidence type="ECO:0000256" key="4">
    <source>
        <dbReference type="ARBA" id="ARBA00011870"/>
    </source>
</evidence>
<evidence type="ECO:0000259" key="18">
    <source>
        <dbReference type="Pfam" id="PF02233"/>
    </source>
</evidence>
<evidence type="ECO:0000256" key="17">
    <source>
        <dbReference type="SAM" id="Phobius"/>
    </source>
</evidence>
<dbReference type="Proteomes" id="UP000036406">
    <property type="component" value="Chromosome"/>
</dbReference>
<evidence type="ECO:0000256" key="6">
    <source>
        <dbReference type="ARBA" id="ARBA00014581"/>
    </source>
</evidence>
<dbReference type="GO" id="GO:0016491">
    <property type="term" value="F:oxidoreductase activity"/>
    <property type="evidence" value="ECO:0007669"/>
    <property type="project" value="UniProtKB-KW"/>
</dbReference>
<dbReference type="InterPro" id="IPR012136">
    <property type="entry name" value="NADH_DH_b"/>
</dbReference>
<feature type="transmembrane region" description="Helical" evidence="17">
    <location>
        <begin position="162"/>
        <end position="180"/>
    </location>
</feature>
<feature type="transmembrane region" description="Helical" evidence="17">
    <location>
        <begin position="56"/>
        <end position="74"/>
    </location>
</feature>
<dbReference type="EMBL" id="CP011494">
    <property type="protein sequence ID" value="AKO53453.1"/>
    <property type="molecule type" value="Genomic_DNA"/>
</dbReference>
<dbReference type="PANTHER" id="PTHR44758:SF1">
    <property type="entry name" value="NAD(P) TRANSHYDROGENASE SUBUNIT BETA"/>
    <property type="match status" value="1"/>
</dbReference>
<evidence type="ECO:0000256" key="15">
    <source>
        <dbReference type="ARBA" id="ARBA00048202"/>
    </source>
</evidence>
<feature type="transmembrane region" description="Helical" evidence="17">
    <location>
        <begin position="86"/>
        <end position="107"/>
    </location>
</feature>
<dbReference type="Gene3D" id="3.40.50.1220">
    <property type="entry name" value="TPP-binding domain"/>
    <property type="match status" value="1"/>
</dbReference>
<dbReference type="GO" id="GO:0008750">
    <property type="term" value="F:proton-translocating NAD(P)+ transhydrogenase activity"/>
    <property type="evidence" value="ECO:0007669"/>
    <property type="project" value="UniProtKB-EC"/>
</dbReference>
<evidence type="ECO:0000256" key="2">
    <source>
        <dbReference type="ARBA" id="ARBA00004429"/>
    </source>
</evidence>
<evidence type="ECO:0000256" key="8">
    <source>
        <dbReference type="ARBA" id="ARBA00022519"/>
    </source>
</evidence>
<dbReference type="FunFam" id="3.40.50.1220:FF:000002">
    <property type="entry name" value="NAD(P) transhydrogenase subunit beta"/>
    <property type="match status" value="1"/>
</dbReference>
<dbReference type="GO" id="GO:0005886">
    <property type="term" value="C:plasma membrane"/>
    <property type="evidence" value="ECO:0007669"/>
    <property type="project" value="UniProtKB-SubCell"/>
</dbReference>
<keyword evidence="10 16" id="KW-0521">NADP</keyword>
<sequence>MSSGLVSVAYVVASVLFILSLGGLSHQESSRRGNLYGVAGILIALVATVASVSDSGLVVIVIAVLAGASIGIVIANKVEMTQMPQLVALLHSFVGLAAVLVGFSGYIEPLKQTTGAEQTIKLVEVLLGVFIGAVTFTGSLIACGKLNGRIDSKALTLPGRHLINLAALLATVLLGAWFLGTDSMSVGVIALVLMTLIAAALGGHLIMAIGGADMPVVVSMLNSYSGWAAASIGFMLGNDLLIVTGALVGSSGAILSYIMCKAMNRSFVSVILGGFGQTSSSSAAAGSDQTALETNIDEVCEELRNADSVIIVPGYGMAVAQAQNGVSEMTKLLKARGTTVRFGIHPVAGRLPGHMNVLLAEANVSYDIVLEMDEINGDFPQTDVVLVIGANDTVNPAAAEDPGSPIAGMPVLEVWKARQVVILKRGMATGYAGVENPLFFKDNSRMLFGDAKDSIDKLVGALRG</sequence>
<evidence type="ECO:0000313" key="19">
    <source>
        <dbReference type="EMBL" id="AKO53453.1"/>
    </source>
</evidence>
<keyword evidence="14 16" id="KW-0472">Membrane</keyword>
<dbReference type="KEGG" id="mpq:ABA45_14370"/>
<keyword evidence="8 16" id="KW-0997">Cell inner membrane</keyword>
<comment type="catalytic activity">
    <reaction evidence="15 16">
        <text>NAD(+) + NADPH + H(+)(in) = NADH + NADP(+) + H(+)(out)</text>
        <dbReference type="Rhea" id="RHEA:47992"/>
        <dbReference type="ChEBI" id="CHEBI:15378"/>
        <dbReference type="ChEBI" id="CHEBI:57540"/>
        <dbReference type="ChEBI" id="CHEBI:57783"/>
        <dbReference type="ChEBI" id="CHEBI:57945"/>
        <dbReference type="ChEBI" id="CHEBI:58349"/>
        <dbReference type="EC" id="7.1.1.1"/>
    </reaction>
</comment>
<keyword evidence="9 17" id="KW-0812">Transmembrane</keyword>
<dbReference type="SUPFAM" id="SSF52467">
    <property type="entry name" value="DHS-like NAD/FAD-binding domain"/>
    <property type="match status" value="1"/>
</dbReference>
<comment type="subunit">
    <text evidence="4">Heterodimer of an alpha and a beta chain.</text>
</comment>
<dbReference type="InterPro" id="IPR034300">
    <property type="entry name" value="PNTB-like"/>
</dbReference>
<evidence type="ECO:0000256" key="10">
    <source>
        <dbReference type="ARBA" id="ARBA00022857"/>
    </source>
</evidence>
<dbReference type="PIRSF" id="PIRSF000204">
    <property type="entry name" value="PNTB"/>
    <property type="match status" value="1"/>
</dbReference>
<dbReference type="NCBIfam" id="NF006974">
    <property type="entry name" value="PRK09444.1"/>
    <property type="match status" value="1"/>
</dbReference>
<evidence type="ECO:0000256" key="13">
    <source>
        <dbReference type="ARBA" id="ARBA00023027"/>
    </source>
</evidence>
<evidence type="ECO:0000256" key="16">
    <source>
        <dbReference type="PIRNR" id="PIRNR000204"/>
    </source>
</evidence>
<keyword evidence="12 17" id="KW-1133">Transmembrane helix</keyword>
<gene>
    <name evidence="19" type="primary">pntB</name>
    <name evidence="19" type="ORF">ABA45_14370</name>
</gene>
<evidence type="ECO:0000313" key="20">
    <source>
        <dbReference type="Proteomes" id="UP000036406"/>
    </source>
</evidence>
<keyword evidence="11 16" id="KW-1278">Translocase</keyword>
<name>A0A0H4I6S8_9GAMM</name>
<keyword evidence="7 16" id="KW-1003">Cell membrane</keyword>
<evidence type="ECO:0000256" key="5">
    <source>
        <dbReference type="ARBA" id="ARBA00012943"/>
    </source>
</evidence>
<feature type="transmembrane region" description="Helical" evidence="17">
    <location>
        <begin position="119"/>
        <end position="141"/>
    </location>
</feature>
<organism evidence="19 20">
    <name type="scientific">Marinobacter psychrophilus</name>
    <dbReference type="NCBI Taxonomy" id="330734"/>
    <lineage>
        <taxon>Bacteria</taxon>
        <taxon>Pseudomonadati</taxon>
        <taxon>Pseudomonadota</taxon>
        <taxon>Gammaproteobacteria</taxon>
        <taxon>Pseudomonadales</taxon>
        <taxon>Marinobacteraceae</taxon>
        <taxon>Marinobacter</taxon>
    </lineage>
</organism>
<dbReference type="AlphaFoldDB" id="A0A0H4I6S8"/>
<dbReference type="InterPro" id="IPR029035">
    <property type="entry name" value="DHS-like_NAD/FAD-binding_dom"/>
</dbReference>
<evidence type="ECO:0000256" key="9">
    <source>
        <dbReference type="ARBA" id="ARBA00022692"/>
    </source>
</evidence>
<dbReference type="GO" id="GO:0050661">
    <property type="term" value="F:NADP binding"/>
    <property type="evidence" value="ECO:0007669"/>
    <property type="project" value="InterPro"/>
</dbReference>
<keyword evidence="13 16" id="KW-0520">NAD</keyword>
<evidence type="ECO:0000256" key="12">
    <source>
        <dbReference type="ARBA" id="ARBA00022989"/>
    </source>
</evidence>
<proteinExistence type="inferred from homology"/>
<feature type="transmembrane region" description="Helical" evidence="17">
    <location>
        <begin position="6"/>
        <end position="24"/>
    </location>
</feature>
<reference evidence="19 20" key="1">
    <citation type="submission" date="2015-05" db="EMBL/GenBank/DDBJ databases">
        <title>Complete genome of Marinobacter psychrophilus strain 20041T isolated from sea-ice of the Canadian Basin.</title>
        <authorList>
            <person name="Song L."/>
            <person name="Ren L."/>
            <person name="Yu Y."/>
            <person name="Wang X."/>
        </authorList>
    </citation>
    <scope>NUCLEOTIDE SEQUENCE [LARGE SCALE GENOMIC DNA]</scope>
    <source>
        <strain evidence="19 20">20041</strain>
    </source>
</reference>
<keyword evidence="20" id="KW-1185">Reference proteome</keyword>
<feature type="transmembrane region" description="Helical" evidence="17">
    <location>
        <begin position="33"/>
        <end position="50"/>
    </location>
</feature>
<dbReference type="STRING" id="330734.ABA45_14370"/>